<dbReference type="PANTHER" id="PTHR43547:SF2">
    <property type="entry name" value="HYBRID SIGNAL TRANSDUCTION HISTIDINE KINASE C"/>
    <property type="match status" value="1"/>
</dbReference>
<dbReference type="Proteomes" id="UP000248857">
    <property type="component" value="Unassembled WGS sequence"/>
</dbReference>
<evidence type="ECO:0000256" key="5">
    <source>
        <dbReference type="ARBA" id="ARBA00023012"/>
    </source>
</evidence>
<dbReference type="PANTHER" id="PTHR43547">
    <property type="entry name" value="TWO-COMPONENT HISTIDINE KINASE"/>
    <property type="match status" value="1"/>
</dbReference>
<dbReference type="SUPFAM" id="SSF47384">
    <property type="entry name" value="Homodimeric domain of signal transducing histidine kinase"/>
    <property type="match status" value="1"/>
</dbReference>
<evidence type="ECO:0000256" key="1">
    <source>
        <dbReference type="ARBA" id="ARBA00000085"/>
    </source>
</evidence>
<dbReference type="InterPro" id="IPR036097">
    <property type="entry name" value="HisK_dim/P_sf"/>
</dbReference>
<evidence type="ECO:0000256" key="2">
    <source>
        <dbReference type="ARBA" id="ARBA00012438"/>
    </source>
</evidence>
<dbReference type="EC" id="2.7.13.3" evidence="2"/>
<evidence type="ECO:0000313" key="7">
    <source>
        <dbReference type="EMBL" id="PZD74141.1"/>
    </source>
</evidence>
<dbReference type="InterPro" id="IPR005467">
    <property type="entry name" value="His_kinase_dom"/>
</dbReference>
<dbReference type="CDD" id="cd00082">
    <property type="entry name" value="HisKA"/>
    <property type="match status" value="1"/>
</dbReference>
<feature type="domain" description="Histidine kinase" evidence="6">
    <location>
        <begin position="241"/>
        <end position="465"/>
    </location>
</feature>
<evidence type="ECO:0000313" key="8">
    <source>
        <dbReference type="Proteomes" id="UP000248857"/>
    </source>
</evidence>
<comment type="catalytic activity">
    <reaction evidence="1">
        <text>ATP + protein L-histidine = ADP + protein N-phospho-L-histidine.</text>
        <dbReference type="EC" id="2.7.13.3"/>
    </reaction>
</comment>
<dbReference type="SMART" id="SM00388">
    <property type="entry name" value="HisKA"/>
    <property type="match status" value="1"/>
</dbReference>
<accession>A0A2W1K0J5</accession>
<gene>
    <name evidence="7" type="primary">zraS_2</name>
    <name evidence="7" type="ORF">C1752_01400</name>
</gene>
<dbReference type="InterPro" id="IPR003661">
    <property type="entry name" value="HisK_dim/P_dom"/>
</dbReference>
<reference evidence="7 8" key="1">
    <citation type="journal article" date="2018" name="Sci. Rep.">
        <title>A novel species of the marine cyanobacterium Acaryochloris with a unique pigment content and lifestyle.</title>
        <authorList>
            <person name="Partensky F."/>
            <person name="Six C."/>
            <person name="Ratin M."/>
            <person name="Garczarek L."/>
            <person name="Vaulot D."/>
            <person name="Probert I."/>
            <person name="Calteau A."/>
            <person name="Gourvil P."/>
            <person name="Marie D."/>
            <person name="Grebert T."/>
            <person name="Bouchier C."/>
            <person name="Le Panse S."/>
            <person name="Gachenot M."/>
            <person name="Rodriguez F."/>
            <person name="Garrido J.L."/>
        </authorList>
    </citation>
    <scope>NUCLEOTIDE SEQUENCE [LARGE SCALE GENOMIC DNA]</scope>
    <source>
        <strain evidence="7 8">RCC1774</strain>
    </source>
</reference>
<name>A0A2W1K0J5_9CYAN</name>
<dbReference type="InterPro" id="IPR036890">
    <property type="entry name" value="HATPase_C_sf"/>
</dbReference>
<keyword evidence="5" id="KW-0902">Two-component regulatory system</keyword>
<keyword evidence="8" id="KW-1185">Reference proteome</keyword>
<dbReference type="GO" id="GO:0000155">
    <property type="term" value="F:phosphorelay sensor kinase activity"/>
    <property type="evidence" value="ECO:0007669"/>
    <property type="project" value="InterPro"/>
</dbReference>
<comment type="caution">
    <text evidence="7">The sequence shown here is derived from an EMBL/GenBank/DDBJ whole genome shotgun (WGS) entry which is preliminary data.</text>
</comment>
<protein>
    <recommendedName>
        <fullName evidence="2">histidine kinase</fullName>
        <ecNumber evidence="2">2.7.13.3</ecNumber>
    </recommendedName>
</protein>
<evidence type="ECO:0000256" key="3">
    <source>
        <dbReference type="ARBA" id="ARBA00022553"/>
    </source>
</evidence>
<dbReference type="PROSITE" id="PS50109">
    <property type="entry name" value="HIS_KIN"/>
    <property type="match status" value="1"/>
</dbReference>
<keyword evidence="4" id="KW-0418">Kinase</keyword>
<evidence type="ECO:0000259" key="6">
    <source>
        <dbReference type="PROSITE" id="PS50109"/>
    </source>
</evidence>
<dbReference type="Gene3D" id="3.30.565.10">
    <property type="entry name" value="Histidine kinase-like ATPase, C-terminal domain"/>
    <property type="match status" value="1"/>
</dbReference>
<evidence type="ECO:0000256" key="4">
    <source>
        <dbReference type="ARBA" id="ARBA00022777"/>
    </source>
</evidence>
<dbReference type="SUPFAM" id="SSF55874">
    <property type="entry name" value="ATPase domain of HSP90 chaperone/DNA topoisomerase II/histidine kinase"/>
    <property type="match status" value="1"/>
</dbReference>
<dbReference type="Pfam" id="PF00512">
    <property type="entry name" value="HisKA"/>
    <property type="match status" value="1"/>
</dbReference>
<organism evidence="7 8">
    <name type="scientific">Acaryochloris thomasi RCC1774</name>
    <dbReference type="NCBI Taxonomy" id="1764569"/>
    <lineage>
        <taxon>Bacteria</taxon>
        <taxon>Bacillati</taxon>
        <taxon>Cyanobacteriota</taxon>
        <taxon>Cyanophyceae</taxon>
        <taxon>Acaryochloridales</taxon>
        <taxon>Acaryochloridaceae</taxon>
        <taxon>Acaryochloris</taxon>
        <taxon>Acaryochloris thomasi</taxon>
    </lineage>
</organism>
<dbReference type="AlphaFoldDB" id="A0A2W1K0J5"/>
<dbReference type="Gene3D" id="1.10.287.130">
    <property type="match status" value="1"/>
</dbReference>
<sequence length="470" mass="52280">MTMWVVPTMGEVVAMQEPEAALVASASAEKEWRVAIATMTQLLSQCVQQDLDSADVCPMQGFILSGPIPLFNEPTRFGDLQSLVFTADKSVLQLPPSDHGPQQPFETTCQSVPLLPADPLSHEKFCLIQTSAFSWLAVLRHQSEGIQFQFSFNPETIGEALSALRSRIQLTRPHQIETFDALLTQFPVLTPDYRIPLQFSRHLLHTAVQAPFSRQGLERKPEPQATPEKEKARPEVELLQAIAHEVRTPLTTIQTFTRLLLKRSDLPGEVLQRLESIQRECRDQIDRFGLIFRAMEITNNDSNPVPTTLQPISLQQVLEENISRWQKQAARRDLSLSIRVPQQLPSVVISDPMMLDQVLTGLIDRLSHSLPSGSEIELQVAVAGEQLKLELRSHLQAHSSDSPCSTPTPTLKSVGHVLMVQPETGGLSLSLPVTKHLFEALGGKLSVRQHQQQGEVLTIFLPLGPEGQAY</sequence>
<dbReference type="EMBL" id="PQWO01000003">
    <property type="protein sequence ID" value="PZD74141.1"/>
    <property type="molecule type" value="Genomic_DNA"/>
</dbReference>
<keyword evidence="7" id="KW-0808">Transferase</keyword>
<keyword evidence="3" id="KW-0597">Phosphoprotein</keyword>
<proteinExistence type="predicted"/>